<keyword evidence="1" id="KW-0732">Signal</keyword>
<feature type="domain" description="DUF5683" evidence="2">
    <location>
        <begin position="57"/>
        <end position="217"/>
    </location>
</feature>
<proteinExistence type="predicted"/>
<reference evidence="3 4" key="1">
    <citation type="submission" date="2018-10" db="EMBL/GenBank/DDBJ databases">
        <title>Ulvibacterium marinum gen. nov., sp. nov., a novel marine bacterium of the family Flavobacteriaceae, isolated from a culture of the green alga Ulva prolifera.</title>
        <authorList>
            <person name="Zhang Z."/>
        </authorList>
    </citation>
    <scope>NUCLEOTIDE SEQUENCE [LARGE SCALE GENOMIC DNA]</scope>
    <source>
        <strain evidence="3 4">CCMM003</strain>
    </source>
</reference>
<keyword evidence="4" id="KW-1185">Reference proteome</keyword>
<feature type="signal peptide" evidence="1">
    <location>
        <begin position="1"/>
        <end position="20"/>
    </location>
</feature>
<gene>
    <name evidence="3" type="ORF">D7Z94_24105</name>
</gene>
<dbReference type="AlphaFoldDB" id="A0A3B0C035"/>
<comment type="caution">
    <text evidence="3">The sequence shown here is derived from an EMBL/GenBank/DDBJ whole genome shotgun (WGS) entry which is preliminary data.</text>
</comment>
<organism evidence="3 4">
    <name type="scientific">Ulvibacterium marinum</name>
    <dbReference type="NCBI Taxonomy" id="2419782"/>
    <lineage>
        <taxon>Bacteria</taxon>
        <taxon>Pseudomonadati</taxon>
        <taxon>Bacteroidota</taxon>
        <taxon>Flavobacteriia</taxon>
        <taxon>Flavobacteriales</taxon>
        <taxon>Flavobacteriaceae</taxon>
        <taxon>Ulvibacterium</taxon>
    </lineage>
</organism>
<evidence type="ECO:0000313" key="4">
    <source>
        <dbReference type="Proteomes" id="UP000276603"/>
    </source>
</evidence>
<dbReference type="Pfam" id="PF18935">
    <property type="entry name" value="DUF5683"/>
    <property type="match status" value="1"/>
</dbReference>
<dbReference type="EMBL" id="RBCJ01000006">
    <property type="protein sequence ID" value="RKN77036.1"/>
    <property type="molecule type" value="Genomic_DNA"/>
</dbReference>
<evidence type="ECO:0000313" key="3">
    <source>
        <dbReference type="EMBL" id="RKN77036.1"/>
    </source>
</evidence>
<sequence>MNRTLIIAICFALAATIGSAQEKKPQNQEVDSLKMNLEEEGVMVVDTLVTKKKRINPLAPSKAAFYSAVLPGLGQIYNKRYWKVPIVYAAIGTGIYAYTFNDGRYNRFRDAFKRRRAGFTDDEFYDLDGSGIDPGNPDFSDDALEDAQERFQRDRDLALLITILLYALNVVDANVDAHLKQYNIDDDLSFNLDIQPYIDLNPITTDPNYGLALTIKF</sequence>
<accession>A0A3B0C035</accession>
<dbReference type="OrthoDB" id="9813910at2"/>
<dbReference type="Proteomes" id="UP000276603">
    <property type="component" value="Unassembled WGS sequence"/>
</dbReference>
<evidence type="ECO:0000259" key="2">
    <source>
        <dbReference type="Pfam" id="PF18935"/>
    </source>
</evidence>
<protein>
    <recommendedName>
        <fullName evidence="2">DUF5683 domain-containing protein</fullName>
    </recommendedName>
</protein>
<feature type="chain" id="PRO_5017332451" description="DUF5683 domain-containing protein" evidence="1">
    <location>
        <begin position="21"/>
        <end position="217"/>
    </location>
</feature>
<dbReference type="InterPro" id="IPR043738">
    <property type="entry name" value="DUF5683"/>
</dbReference>
<dbReference type="RefSeq" id="WP_120714382.1">
    <property type="nucleotide sequence ID" value="NZ_RBCJ01000006.1"/>
</dbReference>
<evidence type="ECO:0000256" key="1">
    <source>
        <dbReference type="SAM" id="SignalP"/>
    </source>
</evidence>
<name>A0A3B0C035_9FLAO</name>